<dbReference type="Proteomes" id="UP000580250">
    <property type="component" value="Unassembled WGS sequence"/>
</dbReference>
<dbReference type="EMBL" id="CAJEWN010000030">
    <property type="protein sequence ID" value="CAD2142855.1"/>
    <property type="molecule type" value="Genomic_DNA"/>
</dbReference>
<name>A0A6V7U3C2_MELEN</name>
<evidence type="ECO:0000256" key="1">
    <source>
        <dbReference type="SAM" id="MobiDB-lite"/>
    </source>
</evidence>
<dbReference type="AlphaFoldDB" id="A0A6V7U3C2"/>
<comment type="caution">
    <text evidence="2">The sequence shown here is derived from an EMBL/GenBank/DDBJ whole genome shotgun (WGS) entry which is preliminary data.</text>
</comment>
<proteinExistence type="predicted"/>
<feature type="region of interest" description="Disordered" evidence="1">
    <location>
        <begin position="1"/>
        <end position="62"/>
    </location>
</feature>
<feature type="compositionally biased region" description="Basic and acidic residues" evidence="1">
    <location>
        <begin position="9"/>
        <end position="18"/>
    </location>
</feature>
<sequence length="62" mass="7301">MNIPTINSKEIHRKEQKTSNKLVESSDEDNDDLDKYLDSLKTQQSNQQKDEEMREKDSDENS</sequence>
<organism evidence="2 3">
    <name type="scientific">Meloidogyne enterolobii</name>
    <name type="common">Root-knot nematode worm</name>
    <name type="synonym">Meloidogyne mayaguensis</name>
    <dbReference type="NCBI Taxonomy" id="390850"/>
    <lineage>
        <taxon>Eukaryota</taxon>
        <taxon>Metazoa</taxon>
        <taxon>Ecdysozoa</taxon>
        <taxon>Nematoda</taxon>
        <taxon>Chromadorea</taxon>
        <taxon>Rhabditida</taxon>
        <taxon>Tylenchina</taxon>
        <taxon>Tylenchomorpha</taxon>
        <taxon>Tylenchoidea</taxon>
        <taxon>Meloidogynidae</taxon>
        <taxon>Meloidogyninae</taxon>
        <taxon>Meloidogyne</taxon>
    </lineage>
</organism>
<evidence type="ECO:0000313" key="2">
    <source>
        <dbReference type="EMBL" id="CAD2142855.1"/>
    </source>
</evidence>
<gene>
    <name evidence="2" type="ORF">MENT_LOCUS7376</name>
</gene>
<protein>
    <submittedName>
        <fullName evidence="2">Uncharacterized protein</fullName>
    </submittedName>
</protein>
<reference evidence="2 3" key="1">
    <citation type="submission" date="2020-08" db="EMBL/GenBank/DDBJ databases">
        <authorList>
            <person name="Koutsovoulos G."/>
            <person name="Danchin GJ E."/>
        </authorList>
    </citation>
    <scope>NUCLEOTIDE SEQUENCE [LARGE SCALE GENOMIC DNA]</scope>
</reference>
<feature type="compositionally biased region" description="Basic and acidic residues" evidence="1">
    <location>
        <begin position="48"/>
        <end position="62"/>
    </location>
</feature>
<evidence type="ECO:0000313" key="3">
    <source>
        <dbReference type="Proteomes" id="UP000580250"/>
    </source>
</evidence>
<accession>A0A6V7U3C2</accession>